<gene>
    <name evidence="2" type="ORF">FZC84_15245</name>
</gene>
<dbReference type="RefSeq" id="WP_113927592.1">
    <property type="nucleotide sequence ID" value="NZ_VTEG01000012.1"/>
</dbReference>
<evidence type="ECO:0000313" key="2">
    <source>
        <dbReference type="EMBL" id="TYR98265.1"/>
    </source>
</evidence>
<keyword evidence="1" id="KW-1133">Transmembrane helix</keyword>
<keyword evidence="1" id="KW-0472">Membrane</keyword>
<evidence type="ECO:0000313" key="3">
    <source>
        <dbReference type="Proteomes" id="UP000325182"/>
    </source>
</evidence>
<keyword evidence="1" id="KW-0812">Transmembrane</keyword>
<evidence type="ECO:0000256" key="1">
    <source>
        <dbReference type="SAM" id="Phobius"/>
    </source>
</evidence>
<feature type="transmembrane region" description="Helical" evidence="1">
    <location>
        <begin position="33"/>
        <end position="53"/>
    </location>
</feature>
<dbReference type="EMBL" id="VTEG01000012">
    <property type="protein sequence ID" value="TYR98265.1"/>
    <property type="molecule type" value="Genomic_DNA"/>
</dbReference>
<sequence>MDNKTKGLVLVLCGLVFLLLGVTMPLAAVLKGILLGSSLILNVSGAVILMNYIKTTKESSQ</sequence>
<proteinExistence type="predicted"/>
<feature type="transmembrane region" description="Helical" evidence="1">
    <location>
        <begin position="7"/>
        <end position="27"/>
    </location>
</feature>
<organism evidence="2 3">
    <name type="scientific">Rossellomorea vietnamensis</name>
    <dbReference type="NCBI Taxonomy" id="218284"/>
    <lineage>
        <taxon>Bacteria</taxon>
        <taxon>Bacillati</taxon>
        <taxon>Bacillota</taxon>
        <taxon>Bacilli</taxon>
        <taxon>Bacillales</taxon>
        <taxon>Bacillaceae</taxon>
        <taxon>Rossellomorea</taxon>
    </lineage>
</organism>
<accession>A0A5D4MB69</accession>
<name>A0A5D4MB69_9BACI</name>
<comment type="caution">
    <text evidence="2">The sequence shown here is derived from an EMBL/GenBank/DDBJ whole genome shotgun (WGS) entry which is preliminary data.</text>
</comment>
<dbReference type="Proteomes" id="UP000325182">
    <property type="component" value="Unassembled WGS sequence"/>
</dbReference>
<dbReference type="AlphaFoldDB" id="A0A5D4MB69"/>
<protein>
    <submittedName>
        <fullName evidence="2">Uncharacterized protein</fullName>
    </submittedName>
</protein>
<reference evidence="2 3" key="1">
    <citation type="submission" date="2019-08" db="EMBL/GenBank/DDBJ databases">
        <title>Bacillus genomes from the desert of Cuatro Cienegas, Coahuila.</title>
        <authorList>
            <person name="Olmedo-Alvarez G."/>
        </authorList>
    </citation>
    <scope>NUCLEOTIDE SEQUENCE [LARGE SCALE GENOMIC DNA]</scope>
    <source>
        <strain evidence="2 3">CH128b_4D</strain>
    </source>
</reference>